<sequence length="103" mass="11716">MTIRVEWEKRAQADRENIFLYLNREAGAMVAIAADDRLAGMTTILTENPLAGVKAGRSESQRKLVVPHFPFIIVYVAEKERVRILRVLHTSRKIAGQKGHVYK</sequence>
<dbReference type="InterPro" id="IPR007712">
    <property type="entry name" value="RelE/ParE_toxin"/>
</dbReference>
<gene>
    <name evidence="3" type="ORF">EHN07_16925</name>
</gene>
<dbReference type="Proteomes" id="UP000268615">
    <property type="component" value="Unassembled WGS sequence"/>
</dbReference>
<evidence type="ECO:0000313" key="3">
    <source>
        <dbReference type="EMBL" id="RPH22318.1"/>
    </source>
</evidence>
<keyword evidence="4" id="KW-1185">Reference proteome</keyword>
<dbReference type="PANTHER" id="PTHR33755">
    <property type="entry name" value="TOXIN PARE1-RELATED"/>
    <property type="match status" value="1"/>
</dbReference>
<dbReference type="InterPro" id="IPR035093">
    <property type="entry name" value="RelE/ParE_toxin_dom_sf"/>
</dbReference>
<dbReference type="RefSeq" id="WP_124025218.1">
    <property type="nucleotide sequence ID" value="NZ_RPOH01000078.1"/>
</dbReference>
<evidence type="ECO:0000256" key="1">
    <source>
        <dbReference type="ARBA" id="ARBA00006226"/>
    </source>
</evidence>
<evidence type="ECO:0000256" key="2">
    <source>
        <dbReference type="ARBA" id="ARBA00022649"/>
    </source>
</evidence>
<proteinExistence type="inferred from homology"/>
<dbReference type="PANTHER" id="PTHR33755:SF6">
    <property type="entry name" value="PLASMID STABILIZATION SYSTEM PROTEIN"/>
    <property type="match status" value="1"/>
</dbReference>
<organism evidence="3 4">
    <name type="scientific">Buttiauxella warmboldiae</name>
    <dbReference type="NCBI Taxonomy" id="82993"/>
    <lineage>
        <taxon>Bacteria</taxon>
        <taxon>Pseudomonadati</taxon>
        <taxon>Pseudomonadota</taxon>
        <taxon>Gammaproteobacteria</taxon>
        <taxon>Enterobacterales</taxon>
        <taxon>Enterobacteriaceae</taxon>
        <taxon>Buttiauxella</taxon>
    </lineage>
</organism>
<dbReference type="OrthoDB" id="6444885at2"/>
<dbReference type="InterPro" id="IPR051803">
    <property type="entry name" value="TA_system_RelE-like_toxin"/>
</dbReference>
<accession>A0A3N5D4E5</accession>
<evidence type="ECO:0000313" key="4">
    <source>
        <dbReference type="Proteomes" id="UP000268615"/>
    </source>
</evidence>
<keyword evidence="2" id="KW-1277">Toxin-antitoxin system</keyword>
<dbReference type="Gene3D" id="3.30.2310.20">
    <property type="entry name" value="RelE-like"/>
    <property type="match status" value="1"/>
</dbReference>
<dbReference type="EMBL" id="RPOH01000078">
    <property type="protein sequence ID" value="RPH22318.1"/>
    <property type="molecule type" value="Genomic_DNA"/>
</dbReference>
<dbReference type="AlphaFoldDB" id="A0A3N5D4E5"/>
<protein>
    <submittedName>
        <fullName evidence="3">Type II toxin-antitoxin system RelE/ParE family toxin</fullName>
    </submittedName>
</protein>
<comment type="caution">
    <text evidence="3">The sequence shown here is derived from an EMBL/GenBank/DDBJ whole genome shotgun (WGS) entry which is preliminary data.</text>
</comment>
<name>A0A3N5D4E5_9ENTR</name>
<reference evidence="3 4" key="1">
    <citation type="submission" date="2018-11" db="EMBL/GenBank/DDBJ databases">
        <title>Draft genome sequence of Buttiauxella warmboldiae CCUG 35512.</title>
        <authorList>
            <person name="Salva-Serra F."/>
            <person name="Marathe N."/>
            <person name="Moore E."/>
            <person name="Svensson L."/>
            <person name="Engstrom-Jakobsson H."/>
        </authorList>
    </citation>
    <scope>NUCLEOTIDE SEQUENCE [LARGE SCALE GENOMIC DNA]</scope>
    <source>
        <strain evidence="3 4">CCUG 35512</strain>
    </source>
</reference>
<dbReference type="Pfam" id="PF05016">
    <property type="entry name" value="ParE_toxin"/>
    <property type="match status" value="1"/>
</dbReference>
<comment type="similarity">
    <text evidence="1">Belongs to the RelE toxin family.</text>
</comment>